<name>A0ABU8DZ39_9ACTN</name>
<keyword evidence="4" id="KW-1185">Reference proteome</keyword>
<evidence type="ECO:0000313" key="3">
    <source>
        <dbReference type="EMBL" id="MEI4274104.1"/>
    </source>
</evidence>
<evidence type="ECO:0000313" key="4">
    <source>
        <dbReference type="Proteomes" id="UP001361570"/>
    </source>
</evidence>
<dbReference type="SMART" id="SM00530">
    <property type="entry name" value="HTH_XRE"/>
    <property type="match status" value="1"/>
</dbReference>
<dbReference type="Gene3D" id="1.10.260.40">
    <property type="entry name" value="lambda repressor-like DNA-binding domains"/>
    <property type="match status" value="1"/>
</dbReference>
<dbReference type="PROSITE" id="PS50943">
    <property type="entry name" value="HTH_CROC1"/>
    <property type="match status" value="1"/>
</dbReference>
<dbReference type="Proteomes" id="UP001361570">
    <property type="component" value="Unassembled WGS sequence"/>
</dbReference>
<comment type="caution">
    <text evidence="3">The sequence shown here is derived from an EMBL/GenBank/DDBJ whole genome shotgun (WGS) entry which is preliminary data.</text>
</comment>
<dbReference type="PANTHER" id="PTHR46797:SF1">
    <property type="entry name" value="METHYLPHOSPHONATE SYNTHASE"/>
    <property type="match status" value="1"/>
</dbReference>
<dbReference type="InterPro" id="IPR001387">
    <property type="entry name" value="Cro/C1-type_HTH"/>
</dbReference>
<evidence type="ECO:0000259" key="2">
    <source>
        <dbReference type="PROSITE" id="PS50943"/>
    </source>
</evidence>
<evidence type="ECO:0000256" key="1">
    <source>
        <dbReference type="ARBA" id="ARBA00023125"/>
    </source>
</evidence>
<organism evidence="3 4">
    <name type="scientific">Klenkia sesuvii</name>
    <dbReference type="NCBI Taxonomy" id="3103137"/>
    <lineage>
        <taxon>Bacteria</taxon>
        <taxon>Bacillati</taxon>
        <taxon>Actinomycetota</taxon>
        <taxon>Actinomycetes</taxon>
        <taxon>Geodermatophilales</taxon>
        <taxon>Geodermatophilaceae</taxon>
        <taxon>Klenkia</taxon>
    </lineage>
</organism>
<dbReference type="Pfam" id="PF13560">
    <property type="entry name" value="HTH_31"/>
    <property type="match status" value="1"/>
</dbReference>
<dbReference type="InterPro" id="IPR010982">
    <property type="entry name" value="Lambda_DNA-bd_dom_sf"/>
</dbReference>
<proteinExistence type="predicted"/>
<reference evidence="3 4" key="1">
    <citation type="submission" date="2024-03" db="EMBL/GenBank/DDBJ databases">
        <title>Draft genome sequence of Klenkia sp. LSe6-5.</title>
        <authorList>
            <person name="Duangmal K."/>
            <person name="Chantavorakit T."/>
        </authorList>
    </citation>
    <scope>NUCLEOTIDE SEQUENCE [LARGE SCALE GENOMIC DNA]</scope>
    <source>
        <strain evidence="3 4">LSe6-5</strain>
    </source>
</reference>
<sequence>MARKFTQIHLDRRDLLLAKARRVPSQRRKHPEEEWRPYMQALGHRIGELRVRRGLSQQKLASLCGMSDTNLEAMEQGKQSSVRADTRTANPTLDTLWALASALDVSVVDLLAGLDNPPALTREQHRRLRSP</sequence>
<protein>
    <submittedName>
        <fullName evidence="3">Helix-turn-helix transcriptional regulator</fullName>
    </submittedName>
</protein>
<dbReference type="RefSeq" id="WP_336406219.1">
    <property type="nucleotide sequence ID" value="NZ_JBAPLU010000035.1"/>
</dbReference>
<keyword evidence="1" id="KW-0238">DNA-binding</keyword>
<gene>
    <name evidence="3" type="ORF">TEK04_20460</name>
</gene>
<feature type="domain" description="HTH cro/C1-type" evidence="2">
    <location>
        <begin position="46"/>
        <end position="110"/>
    </location>
</feature>
<accession>A0ABU8DZ39</accession>
<dbReference type="InterPro" id="IPR050807">
    <property type="entry name" value="TransReg_Diox_bact_type"/>
</dbReference>
<dbReference type="CDD" id="cd00093">
    <property type="entry name" value="HTH_XRE"/>
    <property type="match status" value="1"/>
</dbReference>
<dbReference type="SUPFAM" id="SSF47413">
    <property type="entry name" value="lambda repressor-like DNA-binding domains"/>
    <property type="match status" value="1"/>
</dbReference>
<dbReference type="PANTHER" id="PTHR46797">
    <property type="entry name" value="HTH-TYPE TRANSCRIPTIONAL REGULATOR"/>
    <property type="match status" value="1"/>
</dbReference>
<dbReference type="EMBL" id="JBAPLU010000035">
    <property type="protein sequence ID" value="MEI4274104.1"/>
    <property type="molecule type" value="Genomic_DNA"/>
</dbReference>